<dbReference type="Pfam" id="PF01486">
    <property type="entry name" value="K-box"/>
    <property type="match status" value="1"/>
</dbReference>
<dbReference type="GO" id="GO:0005634">
    <property type="term" value="C:nucleus"/>
    <property type="evidence" value="ECO:0007669"/>
    <property type="project" value="InterPro"/>
</dbReference>
<sequence length="134" mass="16001">MKIGSIRKILERYRKYSKVDRLGISTDEEQYSQQMKVECAMMAKKIEHLRLSQRKLMGEELSSCSIEDLQEIENQLITSLRHVRLRKSQLFRQQIQQLKHKCGRTVQWQNQWTKHKEAEVETELRIGLPQNQCS</sequence>
<evidence type="ECO:0000259" key="1">
    <source>
        <dbReference type="PROSITE" id="PS51297"/>
    </source>
</evidence>
<dbReference type="AlphaFoldDB" id="A0AAE1TGS7"/>
<dbReference type="InterPro" id="IPR002487">
    <property type="entry name" value="TF_Kbox"/>
</dbReference>
<evidence type="ECO:0000313" key="2">
    <source>
        <dbReference type="EMBL" id="KAK4283115.1"/>
    </source>
</evidence>
<dbReference type="GO" id="GO:0003700">
    <property type="term" value="F:DNA-binding transcription factor activity"/>
    <property type="evidence" value="ECO:0007669"/>
    <property type="project" value="InterPro"/>
</dbReference>
<dbReference type="EMBL" id="JAWXYG010000001">
    <property type="protein sequence ID" value="KAK4283115.1"/>
    <property type="molecule type" value="Genomic_DNA"/>
</dbReference>
<organism evidence="2 3">
    <name type="scientific">Acacia crassicarpa</name>
    <name type="common">northern wattle</name>
    <dbReference type="NCBI Taxonomy" id="499986"/>
    <lineage>
        <taxon>Eukaryota</taxon>
        <taxon>Viridiplantae</taxon>
        <taxon>Streptophyta</taxon>
        <taxon>Embryophyta</taxon>
        <taxon>Tracheophyta</taxon>
        <taxon>Spermatophyta</taxon>
        <taxon>Magnoliopsida</taxon>
        <taxon>eudicotyledons</taxon>
        <taxon>Gunneridae</taxon>
        <taxon>Pentapetalae</taxon>
        <taxon>rosids</taxon>
        <taxon>fabids</taxon>
        <taxon>Fabales</taxon>
        <taxon>Fabaceae</taxon>
        <taxon>Caesalpinioideae</taxon>
        <taxon>mimosoid clade</taxon>
        <taxon>Acacieae</taxon>
        <taxon>Acacia</taxon>
    </lineage>
</organism>
<feature type="domain" description="K-box" evidence="1">
    <location>
        <begin position="32"/>
        <end position="123"/>
    </location>
</feature>
<reference evidence="2" key="1">
    <citation type="submission" date="2023-10" db="EMBL/GenBank/DDBJ databases">
        <title>Chromosome-level genome of the transformable northern wattle, Acacia crassicarpa.</title>
        <authorList>
            <person name="Massaro I."/>
            <person name="Sinha N.R."/>
            <person name="Poethig S."/>
            <person name="Leichty A.R."/>
        </authorList>
    </citation>
    <scope>NUCLEOTIDE SEQUENCE</scope>
    <source>
        <strain evidence="2">Acra3RX</strain>
        <tissue evidence="2">Leaf</tissue>
    </source>
</reference>
<protein>
    <recommendedName>
        <fullName evidence="1">K-box domain-containing protein</fullName>
    </recommendedName>
</protein>
<gene>
    <name evidence="2" type="ORF">QN277_000106</name>
</gene>
<dbReference type="PROSITE" id="PS51297">
    <property type="entry name" value="K_BOX"/>
    <property type="match status" value="1"/>
</dbReference>
<comment type="caution">
    <text evidence="2">The sequence shown here is derived from an EMBL/GenBank/DDBJ whole genome shotgun (WGS) entry which is preliminary data.</text>
</comment>
<name>A0AAE1TGS7_9FABA</name>
<keyword evidence="3" id="KW-1185">Reference proteome</keyword>
<accession>A0AAE1TGS7</accession>
<proteinExistence type="predicted"/>
<dbReference type="Proteomes" id="UP001293593">
    <property type="component" value="Unassembled WGS sequence"/>
</dbReference>
<evidence type="ECO:0000313" key="3">
    <source>
        <dbReference type="Proteomes" id="UP001293593"/>
    </source>
</evidence>